<evidence type="ECO:0000256" key="1">
    <source>
        <dbReference type="SAM" id="Phobius"/>
    </source>
</evidence>
<keyword evidence="1" id="KW-0812">Transmembrane</keyword>
<sequence length="125" mass="13993">MKLQWKVNFGLLIIYFTAVSISAAYNAVIIKDLEPIFYVRNILCIGVAVVTTVKILVNRNLLESSLVDKLCRWIAVFRILLLFGALYIVITENIVASNNLGSVGSIIAAMVMVDVDINYRKKTVR</sequence>
<proteinExistence type="predicted"/>
<evidence type="ECO:0000313" key="3">
    <source>
        <dbReference type="Proteomes" id="UP000473091"/>
    </source>
</evidence>
<accession>A0A6M0LFX7</accession>
<organism evidence="2 3">
    <name type="scientific">Pseudobutyrivibrio xylanivorans</name>
    <dbReference type="NCBI Taxonomy" id="185007"/>
    <lineage>
        <taxon>Bacteria</taxon>
        <taxon>Bacillati</taxon>
        <taxon>Bacillota</taxon>
        <taxon>Clostridia</taxon>
        <taxon>Lachnospirales</taxon>
        <taxon>Lachnospiraceae</taxon>
        <taxon>Pseudobutyrivibrio</taxon>
    </lineage>
</organism>
<evidence type="ECO:0000313" key="2">
    <source>
        <dbReference type="EMBL" id="NEX01464.1"/>
    </source>
</evidence>
<dbReference type="AlphaFoldDB" id="A0A6M0LFX7"/>
<dbReference type="RefSeq" id="WP_090487341.1">
    <property type="nucleotide sequence ID" value="NZ_VTVE01000001.1"/>
</dbReference>
<feature type="transmembrane region" description="Helical" evidence="1">
    <location>
        <begin position="7"/>
        <end position="30"/>
    </location>
</feature>
<comment type="caution">
    <text evidence="2">The sequence shown here is derived from an EMBL/GenBank/DDBJ whole genome shotgun (WGS) entry which is preliminary data.</text>
</comment>
<reference evidence="2 3" key="2">
    <citation type="submission" date="2020-03" db="EMBL/GenBank/DDBJ databases">
        <title>Investigating the evolutionary divergence of the Butyrivibrio group.</title>
        <authorList>
            <person name="Skvortsov T."/>
            <person name="Santos F.G."/>
            <person name="Ting K.S."/>
            <person name="Creevey C.J."/>
        </authorList>
    </citation>
    <scope>NUCLEOTIDE SEQUENCE [LARGE SCALE GENOMIC DNA]</scope>
    <source>
        <strain evidence="2 3">MZ8</strain>
    </source>
</reference>
<keyword evidence="1" id="KW-0472">Membrane</keyword>
<dbReference type="Proteomes" id="UP000473091">
    <property type="component" value="Unassembled WGS sequence"/>
</dbReference>
<feature type="transmembrane region" description="Helical" evidence="1">
    <location>
        <begin position="36"/>
        <end position="58"/>
    </location>
</feature>
<protein>
    <submittedName>
        <fullName evidence="2">Uncharacterized protein</fullName>
    </submittedName>
</protein>
<dbReference type="EMBL" id="VTVE01000001">
    <property type="protein sequence ID" value="NEX01464.1"/>
    <property type="molecule type" value="Genomic_DNA"/>
</dbReference>
<feature type="transmembrane region" description="Helical" evidence="1">
    <location>
        <begin position="102"/>
        <end position="119"/>
    </location>
</feature>
<reference evidence="2 3" key="1">
    <citation type="submission" date="2019-09" db="EMBL/GenBank/DDBJ databases">
        <authorList>
            <person name="Pidcock S.E."/>
            <person name="Huws S.A."/>
        </authorList>
    </citation>
    <scope>NUCLEOTIDE SEQUENCE [LARGE SCALE GENOMIC DNA]</scope>
    <source>
        <strain evidence="2 3">MZ8</strain>
    </source>
</reference>
<feature type="transmembrane region" description="Helical" evidence="1">
    <location>
        <begin position="70"/>
        <end position="90"/>
    </location>
</feature>
<gene>
    <name evidence="2" type="ORF">F0Q01_06165</name>
</gene>
<keyword evidence="1" id="KW-1133">Transmembrane helix</keyword>
<name>A0A6M0LFX7_PSEXY</name>